<dbReference type="InterPro" id="IPR005248">
    <property type="entry name" value="NadD/NMNAT"/>
</dbReference>
<dbReference type="InterPro" id="IPR014729">
    <property type="entry name" value="Rossmann-like_a/b/a_fold"/>
</dbReference>
<dbReference type="HAMAP" id="MF_00244">
    <property type="entry name" value="NaMN_adenylyltr"/>
    <property type="match status" value="1"/>
</dbReference>
<dbReference type="Gene3D" id="3.40.50.620">
    <property type="entry name" value="HUPs"/>
    <property type="match status" value="1"/>
</dbReference>
<reference evidence="13" key="1">
    <citation type="submission" date="2024-02" db="EMBL/GenBank/DDBJ databases">
        <title>Sediminibacterium planktonica sp. nov. and Sediminibacterium longus sp. nov., isolated from surface lake and river water.</title>
        <authorList>
            <person name="Watanabe K."/>
            <person name="Takemine S."/>
            <person name="Ishii Y."/>
            <person name="Ogata Y."/>
            <person name="Shindo C."/>
            <person name="Suda W."/>
        </authorList>
    </citation>
    <scope>NUCLEOTIDE SEQUENCE</scope>
    <source>
        <strain evidence="13">KACHI17</strain>
    </source>
</reference>
<keyword evidence="8 11" id="KW-0067">ATP-binding</keyword>
<comment type="catalytic activity">
    <reaction evidence="10 11">
        <text>nicotinate beta-D-ribonucleotide + ATP + H(+) = deamido-NAD(+) + diphosphate</text>
        <dbReference type="Rhea" id="RHEA:22860"/>
        <dbReference type="ChEBI" id="CHEBI:15378"/>
        <dbReference type="ChEBI" id="CHEBI:30616"/>
        <dbReference type="ChEBI" id="CHEBI:33019"/>
        <dbReference type="ChEBI" id="CHEBI:57502"/>
        <dbReference type="ChEBI" id="CHEBI:58437"/>
        <dbReference type="EC" id="2.7.7.18"/>
    </reaction>
</comment>
<dbReference type="Pfam" id="PF01467">
    <property type="entry name" value="CTP_transf_like"/>
    <property type="match status" value="1"/>
</dbReference>
<dbReference type="RefSeq" id="WP_353548690.1">
    <property type="nucleotide sequence ID" value="NZ_AP029612.1"/>
</dbReference>
<evidence type="ECO:0000313" key="13">
    <source>
        <dbReference type="EMBL" id="BFG71054.1"/>
    </source>
</evidence>
<evidence type="ECO:0000256" key="4">
    <source>
        <dbReference type="ARBA" id="ARBA00022642"/>
    </source>
</evidence>
<evidence type="ECO:0000256" key="3">
    <source>
        <dbReference type="ARBA" id="ARBA00009014"/>
    </source>
</evidence>
<dbReference type="NCBIfam" id="TIGR00482">
    <property type="entry name" value="nicotinate (nicotinamide) nucleotide adenylyltransferase"/>
    <property type="match status" value="1"/>
</dbReference>
<sequence>MNIGLYFGSFNPVHTGHLIIASHVVNYTDVQQVWLVVSPQNPFKQSASLLNEYDRLHLMNLAIDDETRIKASDVEFKLPRPSYTIDTLTYLKEKYPQHSFSIIMGSDGFQNLPKWKNAELLIKEYPIIVYRRPGFEITDEWNAQLTVLDAPMLDISATLIRNNIKEGKSIRYLVPEKVREEIERNNYYK</sequence>
<evidence type="ECO:0000256" key="8">
    <source>
        <dbReference type="ARBA" id="ARBA00022840"/>
    </source>
</evidence>
<evidence type="ECO:0000256" key="9">
    <source>
        <dbReference type="ARBA" id="ARBA00023027"/>
    </source>
</evidence>
<evidence type="ECO:0000256" key="1">
    <source>
        <dbReference type="ARBA" id="ARBA00002324"/>
    </source>
</evidence>
<dbReference type="GO" id="GO:0005524">
    <property type="term" value="F:ATP binding"/>
    <property type="evidence" value="ECO:0007669"/>
    <property type="project" value="UniProtKB-KW"/>
</dbReference>
<dbReference type="PANTHER" id="PTHR39321:SF3">
    <property type="entry name" value="PHOSPHOPANTETHEINE ADENYLYLTRANSFERASE"/>
    <property type="match status" value="1"/>
</dbReference>
<name>A0AAT9GKD4_9BACT</name>
<comment type="pathway">
    <text evidence="2 11">Cofactor biosynthesis; NAD(+) biosynthesis; deamido-NAD(+) from nicotinate D-ribonucleotide: step 1/1.</text>
</comment>
<keyword evidence="4 11" id="KW-0662">Pyridine nucleotide biosynthesis</keyword>
<comment type="function">
    <text evidence="1 11">Catalyzes the reversible adenylation of nicotinate mononucleotide (NaMN) to nicotinic acid adenine dinucleotide (NaAD).</text>
</comment>
<dbReference type="SUPFAM" id="SSF52374">
    <property type="entry name" value="Nucleotidylyl transferase"/>
    <property type="match status" value="1"/>
</dbReference>
<keyword evidence="9 11" id="KW-0520">NAD</keyword>
<evidence type="ECO:0000259" key="12">
    <source>
        <dbReference type="Pfam" id="PF01467"/>
    </source>
</evidence>
<evidence type="ECO:0000256" key="11">
    <source>
        <dbReference type="HAMAP-Rule" id="MF_00244"/>
    </source>
</evidence>
<dbReference type="InterPro" id="IPR004821">
    <property type="entry name" value="Cyt_trans-like"/>
</dbReference>
<keyword evidence="5 11" id="KW-0808">Transferase</keyword>
<organism evidence="13">
    <name type="scientific">Sediminibacterium sp. KACHI17</name>
    <dbReference type="NCBI Taxonomy" id="1751071"/>
    <lineage>
        <taxon>Bacteria</taxon>
        <taxon>Pseudomonadati</taxon>
        <taxon>Bacteroidota</taxon>
        <taxon>Chitinophagia</taxon>
        <taxon>Chitinophagales</taxon>
        <taxon>Chitinophagaceae</taxon>
        <taxon>Sediminibacterium</taxon>
    </lineage>
</organism>
<evidence type="ECO:0000256" key="5">
    <source>
        <dbReference type="ARBA" id="ARBA00022679"/>
    </source>
</evidence>
<dbReference type="GO" id="GO:0009435">
    <property type="term" value="P:NAD+ biosynthetic process"/>
    <property type="evidence" value="ECO:0007669"/>
    <property type="project" value="UniProtKB-UniRule"/>
</dbReference>
<dbReference type="EMBL" id="AP029612">
    <property type="protein sequence ID" value="BFG71054.1"/>
    <property type="molecule type" value="Genomic_DNA"/>
</dbReference>
<keyword evidence="7 11" id="KW-0547">Nucleotide-binding</keyword>
<proteinExistence type="inferred from homology"/>
<evidence type="ECO:0000256" key="7">
    <source>
        <dbReference type="ARBA" id="ARBA00022741"/>
    </source>
</evidence>
<dbReference type="GO" id="GO:0004515">
    <property type="term" value="F:nicotinate-nucleotide adenylyltransferase activity"/>
    <property type="evidence" value="ECO:0007669"/>
    <property type="project" value="UniProtKB-UniRule"/>
</dbReference>
<protein>
    <recommendedName>
        <fullName evidence="11">Probable nicotinate-nucleotide adenylyltransferase</fullName>
        <ecNumber evidence="11">2.7.7.18</ecNumber>
    </recommendedName>
    <alternativeName>
        <fullName evidence="11">Deamido-NAD(+) diphosphorylase</fullName>
    </alternativeName>
    <alternativeName>
        <fullName evidence="11">Deamido-NAD(+) pyrophosphorylase</fullName>
    </alternativeName>
    <alternativeName>
        <fullName evidence="11">Nicotinate mononucleotide adenylyltransferase</fullName>
        <shortName evidence="11">NaMN adenylyltransferase</shortName>
    </alternativeName>
</protein>
<evidence type="ECO:0000256" key="10">
    <source>
        <dbReference type="ARBA" id="ARBA00048721"/>
    </source>
</evidence>
<feature type="domain" description="Cytidyltransferase-like" evidence="12">
    <location>
        <begin position="5"/>
        <end position="162"/>
    </location>
</feature>
<evidence type="ECO:0000256" key="6">
    <source>
        <dbReference type="ARBA" id="ARBA00022695"/>
    </source>
</evidence>
<comment type="similarity">
    <text evidence="3 11">Belongs to the NadD family.</text>
</comment>
<accession>A0AAT9GKD4</accession>
<gene>
    <name evidence="11 13" type="primary">nadD</name>
    <name evidence="13" type="ORF">KACHI17_19350</name>
</gene>
<dbReference type="NCBIfam" id="NF000840">
    <property type="entry name" value="PRK00071.1-3"/>
    <property type="match status" value="1"/>
</dbReference>
<dbReference type="PANTHER" id="PTHR39321">
    <property type="entry name" value="NICOTINATE-NUCLEOTIDE ADENYLYLTRANSFERASE-RELATED"/>
    <property type="match status" value="1"/>
</dbReference>
<dbReference type="CDD" id="cd02165">
    <property type="entry name" value="NMNAT"/>
    <property type="match status" value="1"/>
</dbReference>
<keyword evidence="6 11" id="KW-0548">Nucleotidyltransferase</keyword>
<evidence type="ECO:0000256" key="2">
    <source>
        <dbReference type="ARBA" id="ARBA00005019"/>
    </source>
</evidence>
<dbReference type="AlphaFoldDB" id="A0AAT9GKD4"/>
<dbReference type="EC" id="2.7.7.18" evidence="11"/>